<dbReference type="FunFam" id="3.30.565.10:FF:000006">
    <property type="entry name" value="Sensor histidine kinase WalK"/>
    <property type="match status" value="1"/>
</dbReference>
<reference evidence="11 12" key="1">
    <citation type="submission" date="2019-11" db="EMBL/GenBank/DDBJ databases">
        <authorList>
            <person name="Cho J.-C."/>
        </authorList>
    </citation>
    <scope>NUCLEOTIDE SEQUENCE [LARGE SCALE GENOMIC DNA]</scope>
    <source>
        <strain evidence="11 12">JH1073</strain>
    </source>
</reference>
<dbReference type="Gene3D" id="3.30.450.20">
    <property type="entry name" value="PAS domain"/>
    <property type="match status" value="1"/>
</dbReference>
<gene>
    <name evidence="11" type="ORF">GKO48_03595</name>
</gene>
<keyword evidence="5" id="KW-0418">Kinase</keyword>
<dbReference type="InterPro" id="IPR036097">
    <property type="entry name" value="HisK_dim/P_sf"/>
</dbReference>
<dbReference type="SMART" id="SM00387">
    <property type="entry name" value="HATPase_c"/>
    <property type="match status" value="1"/>
</dbReference>
<dbReference type="NCBIfam" id="TIGR00229">
    <property type="entry name" value="sensory_box"/>
    <property type="match status" value="1"/>
</dbReference>
<feature type="domain" description="PAS" evidence="9">
    <location>
        <begin position="159"/>
        <end position="196"/>
    </location>
</feature>
<dbReference type="InterPro" id="IPR003018">
    <property type="entry name" value="GAF"/>
</dbReference>
<evidence type="ECO:0000256" key="4">
    <source>
        <dbReference type="ARBA" id="ARBA00022679"/>
    </source>
</evidence>
<dbReference type="CDD" id="cd00082">
    <property type="entry name" value="HisKA"/>
    <property type="match status" value="1"/>
</dbReference>
<dbReference type="Gene3D" id="3.30.565.10">
    <property type="entry name" value="Histidine kinase-like ATPase, C-terminal domain"/>
    <property type="match status" value="1"/>
</dbReference>
<dbReference type="SUPFAM" id="SSF55874">
    <property type="entry name" value="ATPase domain of HSP90 chaperone/DNA topoisomerase II/histidine kinase"/>
    <property type="match status" value="1"/>
</dbReference>
<dbReference type="SMART" id="SM00091">
    <property type="entry name" value="PAS"/>
    <property type="match status" value="1"/>
</dbReference>
<dbReference type="Gene3D" id="1.10.287.130">
    <property type="match status" value="1"/>
</dbReference>
<dbReference type="Pfam" id="PF13426">
    <property type="entry name" value="PAS_9"/>
    <property type="match status" value="1"/>
</dbReference>
<dbReference type="Gene3D" id="3.30.450.40">
    <property type="match status" value="1"/>
</dbReference>
<evidence type="ECO:0000313" key="12">
    <source>
        <dbReference type="Proteomes" id="UP001219901"/>
    </source>
</evidence>
<dbReference type="PROSITE" id="PS50112">
    <property type="entry name" value="PAS"/>
    <property type="match status" value="1"/>
</dbReference>
<dbReference type="SUPFAM" id="SSF55785">
    <property type="entry name" value="PYP-like sensor domain (PAS domain)"/>
    <property type="match status" value="1"/>
</dbReference>
<dbReference type="GO" id="GO:0000155">
    <property type="term" value="F:phosphorelay sensor kinase activity"/>
    <property type="evidence" value="ECO:0007669"/>
    <property type="project" value="InterPro"/>
</dbReference>
<dbReference type="Pfam" id="PF00512">
    <property type="entry name" value="HisKA"/>
    <property type="match status" value="1"/>
</dbReference>
<dbReference type="InterPro" id="IPR005467">
    <property type="entry name" value="His_kinase_dom"/>
</dbReference>
<proteinExistence type="predicted"/>
<dbReference type="SUPFAM" id="SSF47384">
    <property type="entry name" value="Homodimeric domain of signal transducing histidine kinase"/>
    <property type="match status" value="1"/>
</dbReference>
<evidence type="ECO:0000256" key="6">
    <source>
        <dbReference type="ARBA" id="ARBA00023012"/>
    </source>
</evidence>
<keyword evidence="4" id="KW-0808">Transferase</keyword>
<evidence type="ECO:0000256" key="1">
    <source>
        <dbReference type="ARBA" id="ARBA00000085"/>
    </source>
</evidence>
<dbReference type="InterPro" id="IPR036890">
    <property type="entry name" value="HATPase_C_sf"/>
</dbReference>
<keyword evidence="3" id="KW-0597">Phosphoprotein</keyword>
<dbReference type="Proteomes" id="UP001219901">
    <property type="component" value="Chromosome"/>
</dbReference>
<sequence length="524" mass="57955">MLPEIEQICHQIVDFDEFSIGSYIAERDVLRRLYATGKAAYSSGYVGEESEHDTEFPAKNSASASVIDSRQPLVISPESLEELEGHPQSAQTYKTGIRTFMTVALVSDDKVVGTLQLRSSKPNAYTQLDIDVVSRIASQISGALAISLASEQILLQATALDSADDAVVITSFDGKIIWGNDALAKHTGWPLDQLIGLYPNIWSSDDPAEEEIEADLQANIRVGEGWKGEHLNKRKDGTEFYEQLTVTPVRDQNGDVTHFVGIKRDITERIRSEEQKQRVAQIESENRELQQIASARNEFLSTVSHELRTPLTAVSAFADLLFNSRSENLTERQRDHIEVVRRSSSHLASLIDDLLDISQADSGRMFLRKSEFEVSALVAELVESNSVLISDKNQKITLDDRSTGEKIYADRTRVIQILSNLIVNASKYSDDGDSILMTAETDDENIVFRITDYGTGVSQADQELMFNAFYRGKNDQDSGEDGSGLGLAVVRALVDLHDGSIFVDSEQGEGTTITVSITRGTRSH</sequence>
<dbReference type="InterPro" id="IPR050736">
    <property type="entry name" value="Sensor_HK_Regulatory"/>
</dbReference>
<dbReference type="InterPro" id="IPR029016">
    <property type="entry name" value="GAF-like_dom_sf"/>
</dbReference>
<dbReference type="PANTHER" id="PTHR43711">
    <property type="entry name" value="TWO-COMPONENT HISTIDINE KINASE"/>
    <property type="match status" value="1"/>
</dbReference>
<dbReference type="CDD" id="cd00130">
    <property type="entry name" value="PAS"/>
    <property type="match status" value="1"/>
</dbReference>
<evidence type="ECO:0000256" key="7">
    <source>
        <dbReference type="ARBA" id="ARBA00023136"/>
    </source>
</evidence>
<keyword evidence="12" id="KW-1185">Reference proteome</keyword>
<keyword evidence="7" id="KW-0472">Membrane</keyword>
<dbReference type="InterPro" id="IPR000700">
    <property type="entry name" value="PAS-assoc_C"/>
</dbReference>
<evidence type="ECO:0000259" key="8">
    <source>
        <dbReference type="PROSITE" id="PS50109"/>
    </source>
</evidence>
<feature type="domain" description="Histidine kinase" evidence="8">
    <location>
        <begin position="302"/>
        <end position="521"/>
    </location>
</feature>
<dbReference type="SUPFAM" id="SSF55781">
    <property type="entry name" value="GAF domain-like"/>
    <property type="match status" value="1"/>
</dbReference>
<evidence type="ECO:0000256" key="3">
    <source>
        <dbReference type="ARBA" id="ARBA00022553"/>
    </source>
</evidence>
<dbReference type="InterPro" id="IPR000014">
    <property type="entry name" value="PAS"/>
</dbReference>
<evidence type="ECO:0000256" key="5">
    <source>
        <dbReference type="ARBA" id="ARBA00022777"/>
    </source>
</evidence>
<dbReference type="Pfam" id="PF02518">
    <property type="entry name" value="HATPase_c"/>
    <property type="match status" value="1"/>
</dbReference>
<protein>
    <recommendedName>
        <fullName evidence="2">histidine kinase</fullName>
        <ecNumber evidence="2">2.7.13.3</ecNumber>
    </recommendedName>
</protein>
<dbReference type="PANTHER" id="PTHR43711:SF31">
    <property type="entry name" value="HISTIDINE KINASE"/>
    <property type="match status" value="1"/>
</dbReference>
<dbReference type="InterPro" id="IPR004358">
    <property type="entry name" value="Sig_transdc_His_kin-like_C"/>
</dbReference>
<accession>A0AAJ5ZET6</accession>
<dbReference type="RefSeq" id="WP_342853295.1">
    <property type="nucleotide sequence ID" value="NZ_CP046147.1"/>
</dbReference>
<dbReference type="InterPro" id="IPR003594">
    <property type="entry name" value="HATPase_dom"/>
</dbReference>
<dbReference type="PROSITE" id="PS50113">
    <property type="entry name" value="PAC"/>
    <property type="match status" value="1"/>
</dbReference>
<comment type="catalytic activity">
    <reaction evidence="1">
        <text>ATP + protein L-histidine = ADP + protein N-phospho-L-histidine.</text>
        <dbReference type="EC" id="2.7.13.3"/>
    </reaction>
</comment>
<dbReference type="PROSITE" id="PS50109">
    <property type="entry name" value="HIS_KIN"/>
    <property type="match status" value="1"/>
</dbReference>
<dbReference type="SMART" id="SM00086">
    <property type="entry name" value="PAC"/>
    <property type="match status" value="1"/>
</dbReference>
<dbReference type="InterPro" id="IPR001610">
    <property type="entry name" value="PAC"/>
</dbReference>
<dbReference type="EMBL" id="CP046147">
    <property type="protein sequence ID" value="WFG38726.1"/>
    <property type="molecule type" value="Genomic_DNA"/>
</dbReference>
<dbReference type="InterPro" id="IPR003661">
    <property type="entry name" value="HisK_dim/P_dom"/>
</dbReference>
<keyword evidence="6" id="KW-0902">Two-component regulatory system</keyword>
<name>A0AAJ5ZET6_9CHLR</name>
<organism evidence="11 12">
    <name type="scientific">Candidatus Lucifugimonas marina</name>
    <dbReference type="NCBI Taxonomy" id="3038979"/>
    <lineage>
        <taxon>Bacteria</taxon>
        <taxon>Bacillati</taxon>
        <taxon>Chloroflexota</taxon>
        <taxon>Dehalococcoidia</taxon>
        <taxon>SAR202 cluster</taxon>
        <taxon>Candidatus Lucifugimonadales</taxon>
        <taxon>Candidatus Lucifugimonadaceae</taxon>
        <taxon>Candidatus Lucifugimonas</taxon>
    </lineage>
</organism>
<dbReference type="SMART" id="SM00065">
    <property type="entry name" value="GAF"/>
    <property type="match status" value="1"/>
</dbReference>
<reference evidence="12" key="2">
    <citation type="submission" date="2023-06" db="EMBL/GenBank/DDBJ databases">
        <title>Pangenomics reveal diversification of enzyme families and niche specialization in globally abundant SAR202 bacteria.</title>
        <authorList>
            <person name="Saw J.H.W."/>
        </authorList>
    </citation>
    <scope>NUCLEOTIDE SEQUENCE [LARGE SCALE GENOMIC DNA]</scope>
    <source>
        <strain evidence="12">JH1073</strain>
    </source>
</reference>
<dbReference type="AlphaFoldDB" id="A0AAJ5ZET6"/>
<evidence type="ECO:0000313" key="11">
    <source>
        <dbReference type="EMBL" id="WFG38726.1"/>
    </source>
</evidence>
<dbReference type="EC" id="2.7.13.3" evidence="2"/>
<dbReference type="FunFam" id="1.10.287.130:FF:000001">
    <property type="entry name" value="Two-component sensor histidine kinase"/>
    <property type="match status" value="1"/>
</dbReference>
<dbReference type="InterPro" id="IPR035965">
    <property type="entry name" value="PAS-like_dom_sf"/>
</dbReference>
<evidence type="ECO:0000256" key="2">
    <source>
        <dbReference type="ARBA" id="ARBA00012438"/>
    </source>
</evidence>
<dbReference type="PRINTS" id="PR00344">
    <property type="entry name" value="BCTRLSENSOR"/>
</dbReference>
<dbReference type="Pfam" id="PF13185">
    <property type="entry name" value="GAF_2"/>
    <property type="match status" value="1"/>
</dbReference>
<dbReference type="SMART" id="SM00388">
    <property type="entry name" value="HisKA"/>
    <property type="match status" value="1"/>
</dbReference>
<evidence type="ECO:0000259" key="9">
    <source>
        <dbReference type="PROSITE" id="PS50112"/>
    </source>
</evidence>
<feature type="domain" description="PAC" evidence="10">
    <location>
        <begin position="226"/>
        <end position="278"/>
    </location>
</feature>
<evidence type="ECO:0000259" key="10">
    <source>
        <dbReference type="PROSITE" id="PS50113"/>
    </source>
</evidence>